<dbReference type="Pfam" id="PF01047">
    <property type="entry name" value="MarR"/>
    <property type="match status" value="1"/>
</dbReference>
<accession>A0ABX0XYY0</accession>
<gene>
    <name evidence="2" type="ORF">HC031_16325</name>
</gene>
<comment type="caution">
    <text evidence="2">The sequence shown here is derived from an EMBL/GenBank/DDBJ whole genome shotgun (WGS) entry which is preliminary data.</text>
</comment>
<dbReference type="PROSITE" id="PS50995">
    <property type="entry name" value="HTH_MARR_2"/>
    <property type="match status" value="1"/>
</dbReference>
<protein>
    <submittedName>
        <fullName evidence="2">MarR family transcriptional regulator</fullName>
    </submittedName>
</protein>
<dbReference type="PANTHER" id="PTHR33164:SF99">
    <property type="entry name" value="MARR FAMILY REGULATORY PROTEIN"/>
    <property type="match status" value="1"/>
</dbReference>
<evidence type="ECO:0000313" key="3">
    <source>
        <dbReference type="Proteomes" id="UP000722989"/>
    </source>
</evidence>
<name>A0ABX0XYY0_9ACTN</name>
<dbReference type="InterPro" id="IPR036388">
    <property type="entry name" value="WH-like_DNA-bd_sf"/>
</dbReference>
<evidence type="ECO:0000259" key="1">
    <source>
        <dbReference type="PROSITE" id="PS50995"/>
    </source>
</evidence>
<proteinExistence type="predicted"/>
<dbReference type="InterPro" id="IPR000835">
    <property type="entry name" value="HTH_MarR-typ"/>
</dbReference>
<dbReference type="Proteomes" id="UP000722989">
    <property type="component" value="Unassembled WGS sequence"/>
</dbReference>
<dbReference type="SUPFAM" id="SSF46785">
    <property type="entry name" value="Winged helix' DNA-binding domain"/>
    <property type="match status" value="1"/>
</dbReference>
<reference evidence="2 3" key="1">
    <citation type="submission" date="2020-03" db="EMBL/GenBank/DDBJ databases">
        <title>WGS of the type strain of Planosporangium spp.</title>
        <authorList>
            <person name="Thawai C."/>
        </authorList>
    </citation>
    <scope>NUCLEOTIDE SEQUENCE [LARGE SCALE GENOMIC DNA]</scope>
    <source>
        <strain evidence="2 3">TBRC 5610</strain>
    </source>
</reference>
<organism evidence="2 3">
    <name type="scientific">Planosporangium thailandense</name>
    <dbReference type="NCBI Taxonomy" id="765197"/>
    <lineage>
        <taxon>Bacteria</taxon>
        <taxon>Bacillati</taxon>
        <taxon>Actinomycetota</taxon>
        <taxon>Actinomycetes</taxon>
        <taxon>Micromonosporales</taxon>
        <taxon>Micromonosporaceae</taxon>
        <taxon>Planosporangium</taxon>
    </lineage>
</organism>
<feature type="domain" description="HTH marR-type" evidence="1">
    <location>
        <begin position="1"/>
        <end position="129"/>
    </location>
</feature>
<dbReference type="SMART" id="SM00347">
    <property type="entry name" value="HTH_MARR"/>
    <property type="match status" value="1"/>
</dbReference>
<evidence type="ECO:0000313" key="2">
    <source>
        <dbReference type="EMBL" id="NJC71267.1"/>
    </source>
</evidence>
<dbReference type="InterPro" id="IPR036390">
    <property type="entry name" value="WH_DNA-bd_sf"/>
</dbReference>
<dbReference type="PANTHER" id="PTHR33164">
    <property type="entry name" value="TRANSCRIPTIONAL REGULATOR, MARR FAMILY"/>
    <property type="match status" value="1"/>
</dbReference>
<dbReference type="PRINTS" id="PR00598">
    <property type="entry name" value="HTHMARR"/>
</dbReference>
<dbReference type="InterPro" id="IPR039422">
    <property type="entry name" value="MarR/SlyA-like"/>
</dbReference>
<dbReference type="Gene3D" id="1.10.10.10">
    <property type="entry name" value="Winged helix-like DNA-binding domain superfamily/Winged helix DNA-binding domain"/>
    <property type="match status" value="1"/>
</dbReference>
<keyword evidence="3" id="KW-1185">Reference proteome</keyword>
<sequence length="140" mass="15241">MAASLERVTQLVGRLASTRGISLATAATLRTLQRRGPCRLSELAVHEGITQPAMTQLVSRMERDGYVERRSCADDARVVLVHLTPAGEDLIRRRRDERARRLTELAGRLAADDRAAIAAALPALERLIAAHTPRTGAPEA</sequence>
<dbReference type="EMBL" id="JAATVY010000010">
    <property type="protein sequence ID" value="NJC71267.1"/>
    <property type="molecule type" value="Genomic_DNA"/>
</dbReference>